<evidence type="ECO:0000256" key="1">
    <source>
        <dbReference type="SAM" id="SignalP"/>
    </source>
</evidence>
<evidence type="ECO:0000313" key="5">
    <source>
        <dbReference type="Proteomes" id="UP000308181"/>
    </source>
</evidence>
<dbReference type="InterPro" id="IPR011050">
    <property type="entry name" value="Pectin_lyase_fold/virulence"/>
</dbReference>
<feature type="chain" id="PRO_5020464630" evidence="1">
    <location>
        <begin position="23"/>
        <end position="515"/>
    </location>
</feature>
<feature type="domain" description="DUF4955" evidence="3">
    <location>
        <begin position="369"/>
        <end position="514"/>
    </location>
</feature>
<dbReference type="Pfam" id="PF16315">
    <property type="entry name" value="DUF4955"/>
    <property type="match status" value="1"/>
</dbReference>
<feature type="signal peptide" evidence="1">
    <location>
        <begin position="1"/>
        <end position="22"/>
    </location>
</feature>
<dbReference type="InterPro" id="IPR032532">
    <property type="entry name" value="DUF4955"/>
</dbReference>
<dbReference type="InterPro" id="IPR012334">
    <property type="entry name" value="Pectin_lyas_fold"/>
</dbReference>
<keyword evidence="1" id="KW-0732">Signal</keyword>
<protein>
    <submittedName>
        <fullName evidence="4">DUF4955 domain-containing protein</fullName>
    </submittedName>
</protein>
<proteinExistence type="predicted"/>
<dbReference type="AlphaFoldDB" id="A0A4U1BZE6"/>
<name>A0A4U1BZE6_9SPHI</name>
<dbReference type="Gene3D" id="2.160.20.10">
    <property type="entry name" value="Single-stranded right-handed beta-helix, Pectin lyase-like"/>
    <property type="match status" value="2"/>
</dbReference>
<comment type="caution">
    <text evidence="4">The sequence shown here is derived from an EMBL/GenBank/DDBJ whole genome shotgun (WGS) entry which is preliminary data.</text>
</comment>
<sequence>MNKKLKLSLAFLLTTSIAYSQKAVESKLFAAYRADKSKSVLPDFSYAGYKTGELAIPNVKHKIFNVTDFGAVANDNVSDKVAIEAAIAAAKANGSGIILFPAGRFLINEDSDVKKSIQINASNIVFRGTGIGAGGTEIYMKNTLIPANPNQMWTTPKMFVVGKGAGNITIGKITESSNIGDFNIKLSSTKSLKAGDWLLLSMNSNDQALIDDDVANRLLDTAWALTKEGVELKIYHQVKSVNSNSVTLVQPITYAIHPKHSWTVSKVNNATQEVGFENITFSGNWQEPFVHHQSWVHDSGWSMFVFNNTFNSWMKNCRFNDLSAAAVVNSGANISFLSCEITGNPGHEAISNTGGTNILIANVKDKASQWHSFGVANASMNTVILNAEYPSTTCFESHSSQPRNTLLDNVKGGFMNGHGGGAKQNMPNHLKNLVMWNYEQTNEGKKDFEFWPSNPWFWRIPDPIIAGFTGTTTFKSNQIHHQSEVTYSKVSPNSLYEAQLTFRLGKLPSWLKELK</sequence>
<evidence type="ECO:0000259" key="3">
    <source>
        <dbReference type="Pfam" id="PF16315"/>
    </source>
</evidence>
<dbReference type="SUPFAM" id="SSF51126">
    <property type="entry name" value="Pectin lyase-like"/>
    <property type="match status" value="1"/>
</dbReference>
<organism evidence="4 5">
    <name type="scientific">Pedobacter cryophilus</name>
    <dbReference type="NCBI Taxonomy" id="2571271"/>
    <lineage>
        <taxon>Bacteria</taxon>
        <taxon>Pseudomonadati</taxon>
        <taxon>Bacteroidota</taxon>
        <taxon>Sphingobacteriia</taxon>
        <taxon>Sphingobacteriales</taxon>
        <taxon>Sphingobacteriaceae</taxon>
        <taxon>Pedobacter</taxon>
    </lineage>
</organism>
<dbReference type="Pfam" id="PF12708">
    <property type="entry name" value="Pect-lyase_RHGA_epim"/>
    <property type="match status" value="1"/>
</dbReference>
<dbReference type="EMBL" id="SWBP01000004">
    <property type="protein sequence ID" value="TKB96876.1"/>
    <property type="molecule type" value="Genomic_DNA"/>
</dbReference>
<accession>A0A4U1BZE6</accession>
<reference evidence="4 5" key="1">
    <citation type="submission" date="2019-04" db="EMBL/GenBank/DDBJ databases">
        <title>Pedobacter sp. AR-3-17 sp. nov., isolated from Arctic soil.</title>
        <authorList>
            <person name="Dahal R.H."/>
            <person name="Kim D.-U."/>
        </authorList>
    </citation>
    <scope>NUCLEOTIDE SEQUENCE [LARGE SCALE GENOMIC DNA]</scope>
    <source>
        <strain evidence="4 5">AR-3-17</strain>
    </source>
</reference>
<dbReference type="OrthoDB" id="188639at2"/>
<keyword evidence="5" id="KW-1185">Reference proteome</keyword>
<dbReference type="InterPro" id="IPR024535">
    <property type="entry name" value="RHGA/B-epi-like_pectate_lyase"/>
</dbReference>
<dbReference type="RefSeq" id="WP_136826840.1">
    <property type="nucleotide sequence ID" value="NZ_SWBP01000004.1"/>
</dbReference>
<gene>
    <name evidence="4" type="ORF">FA046_12425</name>
</gene>
<feature type="domain" description="Rhamnogalacturonase A/B/Epimerase-like pectate lyase" evidence="2">
    <location>
        <begin position="63"/>
        <end position="128"/>
    </location>
</feature>
<evidence type="ECO:0000313" key="4">
    <source>
        <dbReference type="EMBL" id="TKB96876.1"/>
    </source>
</evidence>
<dbReference type="Proteomes" id="UP000308181">
    <property type="component" value="Unassembled WGS sequence"/>
</dbReference>
<evidence type="ECO:0000259" key="2">
    <source>
        <dbReference type="Pfam" id="PF12708"/>
    </source>
</evidence>